<dbReference type="PANTHER" id="PTHR43433">
    <property type="entry name" value="HYDROLASE, ALPHA/BETA FOLD FAMILY PROTEIN"/>
    <property type="match status" value="1"/>
</dbReference>
<name>A0ABV7EWL5_9GAMM</name>
<protein>
    <submittedName>
        <fullName evidence="2">Alpha/beta fold hydrolase</fullName>
    </submittedName>
</protein>
<dbReference type="Gene3D" id="3.40.50.1820">
    <property type="entry name" value="alpha/beta hydrolase"/>
    <property type="match status" value="1"/>
</dbReference>
<sequence length="280" mass="30156">MTTAVEPIPAGTESSGQLRELVVRGARVRLSVQGEGEPLLLIMGIGASLDMWAPFEQAMVARGYQVIAFDLPGAGASKPLFPPRRMRGLARIAVGVLDALEIDQANVLGVSFGGAVAQEVGHIAPERVRRLILAATAPGIGGLPGDPRALMHMLTPLRYWSPNYARRIAGTLYGGRARNAPDEQANVGLRFMRPPSLYGYLTQMYAISGWSSLLWLHRLRPKTLVLAGNDDPIIPLFNGKLLATVAPNATLRVIDGGGHLFLLDQTEEVAEIVNLFIDHS</sequence>
<proteinExistence type="predicted"/>
<comment type="caution">
    <text evidence="2">The sequence shown here is derived from an EMBL/GenBank/DDBJ whole genome shotgun (WGS) entry which is preliminary data.</text>
</comment>
<gene>
    <name evidence="2" type="ORF">ACFOSU_18975</name>
</gene>
<evidence type="ECO:0000313" key="3">
    <source>
        <dbReference type="Proteomes" id="UP001595462"/>
    </source>
</evidence>
<dbReference type="RefSeq" id="WP_380691511.1">
    <property type="nucleotide sequence ID" value="NZ_JBHRSS010000009.1"/>
</dbReference>
<dbReference type="InterPro" id="IPR029058">
    <property type="entry name" value="AB_hydrolase_fold"/>
</dbReference>
<reference evidence="3" key="1">
    <citation type="journal article" date="2019" name="Int. J. Syst. Evol. Microbiol.">
        <title>The Global Catalogue of Microorganisms (GCM) 10K type strain sequencing project: providing services to taxonomists for standard genome sequencing and annotation.</title>
        <authorList>
            <consortium name="The Broad Institute Genomics Platform"/>
            <consortium name="The Broad Institute Genome Sequencing Center for Infectious Disease"/>
            <person name="Wu L."/>
            <person name="Ma J."/>
        </authorList>
    </citation>
    <scope>NUCLEOTIDE SEQUENCE [LARGE SCALE GENOMIC DNA]</scope>
    <source>
        <strain evidence="3">KCTC 52640</strain>
    </source>
</reference>
<dbReference type="GO" id="GO:0016787">
    <property type="term" value="F:hydrolase activity"/>
    <property type="evidence" value="ECO:0007669"/>
    <property type="project" value="UniProtKB-KW"/>
</dbReference>
<evidence type="ECO:0000313" key="2">
    <source>
        <dbReference type="EMBL" id="MFC3105957.1"/>
    </source>
</evidence>
<dbReference type="PANTHER" id="PTHR43433:SF5">
    <property type="entry name" value="AB HYDROLASE-1 DOMAIN-CONTAINING PROTEIN"/>
    <property type="match status" value="1"/>
</dbReference>
<dbReference type="PRINTS" id="PR00111">
    <property type="entry name" value="ABHYDROLASE"/>
</dbReference>
<dbReference type="InterPro" id="IPR050471">
    <property type="entry name" value="AB_hydrolase"/>
</dbReference>
<dbReference type="InterPro" id="IPR000073">
    <property type="entry name" value="AB_hydrolase_1"/>
</dbReference>
<accession>A0ABV7EWL5</accession>
<evidence type="ECO:0000259" key="1">
    <source>
        <dbReference type="Pfam" id="PF00561"/>
    </source>
</evidence>
<keyword evidence="3" id="KW-1185">Reference proteome</keyword>
<dbReference type="InterPro" id="IPR000639">
    <property type="entry name" value="Epox_hydrolase-like"/>
</dbReference>
<dbReference type="PRINTS" id="PR00412">
    <property type="entry name" value="EPOXHYDRLASE"/>
</dbReference>
<dbReference type="EMBL" id="JBHRSS010000009">
    <property type="protein sequence ID" value="MFC3105957.1"/>
    <property type="molecule type" value="Genomic_DNA"/>
</dbReference>
<keyword evidence="2" id="KW-0378">Hydrolase</keyword>
<dbReference type="Pfam" id="PF00561">
    <property type="entry name" value="Abhydrolase_1"/>
    <property type="match status" value="1"/>
</dbReference>
<dbReference type="Proteomes" id="UP001595462">
    <property type="component" value="Unassembled WGS sequence"/>
</dbReference>
<dbReference type="SUPFAM" id="SSF53474">
    <property type="entry name" value="alpha/beta-Hydrolases"/>
    <property type="match status" value="1"/>
</dbReference>
<feature type="domain" description="AB hydrolase-1" evidence="1">
    <location>
        <begin position="38"/>
        <end position="264"/>
    </location>
</feature>
<organism evidence="2 3">
    <name type="scientific">Salinisphaera aquimarina</name>
    <dbReference type="NCBI Taxonomy" id="2094031"/>
    <lineage>
        <taxon>Bacteria</taxon>
        <taxon>Pseudomonadati</taxon>
        <taxon>Pseudomonadota</taxon>
        <taxon>Gammaproteobacteria</taxon>
        <taxon>Salinisphaerales</taxon>
        <taxon>Salinisphaeraceae</taxon>
        <taxon>Salinisphaera</taxon>
    </lineage>
</organism>